<evidence type="ECO:0000313" key="2">
    <source>
        <dbReference type="Proteomes" id="UP001140949"/>
    </source>
</evidence>
<organism evidence="1 2">
    <name type="scientific">Iris pallida</name>
    <name type="common">Sweet iris</name>
    <dbReference type="NCBI Taxonomy" id="29817"/>
    <lineage>
        <taxon>Eukaryota</taxon>
        <taxon>Viridiplantae</taxon>
        <taxon>Streptophyta</taxon>
        <taxon>Embryophyta</taxon>
        <taxon>Tracheophyta</taxon>
        <taxon>Spermatophyta</taxon>
        <taxon>Magnoliopsida</taxon>
        <taxon>Liliopsida</taxon>
        <taxon>Asparagales</taxon>
        <taxon>Iridaceae</taxon>
        <taxon>Iridoideae</taxon>
        <taxon>Irideae</taxon>
        <taxon>Iris</taxon>
    </lineage>
</organism>
<dbReference type="EMBL" id="JANAVB010038617">
    <property type="protein sequence ID" value="KAJ6800601.1"/>
    <property type="molecule type" value="Genomic_DNA"/>
</dbReference>
<sequence>MARSSSCFFSSSSKTSSWQRRRSISMVFYGCLGTPSEVTRWSYADDNDPCAEKPWRCVACSVQSVVPMNLKGWESLGFFARIFLISMLPSNLYFYDYNI</sequence>
<keyword evidence="2" id="KW-1185">Reference proteome</keyword>
<accession>A0AAX6E9H3</accession>
<dbReference type="Proteomes" id="UP001140949">
    <property type="component" value="Unassembled WGS sequence"/>
</dbReference>
<evidence type="ECO:0000313" key="1">
    <source>
        <dbReference type="EMBL" id="KAJ6800601.1"/>
    </source>
</evidence>
<gene>
    <name evidence="1" type="ORF">M6B38_200075</name>
</gene>
<protein>
    <submittedName>
        <fullName evidence="1">NADPH--cytochrome P450 reductase</fullName>
    </submittedName>
</protein>
<comment type="caution">
    <text evidence="1">The sequence shown here is derived from an EMBL/GenBank/DDBJ whole genome shotgun (WGS) entry which is preliminary data.</text>
</comment>
<name>A0AAX6E9H3_IRIPA</name>
<proteinExistence type="predicted"/>
<reference evidence="1" key="2">
    <citation type="submission" date="2023-04" db="EMBL/GenBank/DDBJ databases">
        <authorList>
            <person name="Bruccoleri R.E."/>
            <person name="Oakeley E.J."/>
            <person name="Faust A.-M."/>
            <person name="Dessus-Babus S."/>
            <person name="Altorfer M."/>
            <person name="Burckhardt D."/>
            <person name="Oertli M."/>
            <person name="Naumann U."/>
            <person name="Petersen F."/>
            <person name="Wong J."/>
        </authorList>
    </citation>
    <scope>NUCLEOTIDE SEQUENCE</scope>
    <source>
        <strain evidence="1">GSM-AAB239-AS_SAM_17_03QT</strain>
        <tissue evidence="1">Leaf</tissue>
    </source>
</reference>
<dbReference type="AlphaFoldDB" id="A0AAX6E9H3"/>
<reference evidence="1" key="1">
    <citation type="journal article" date="2023" name="GigaByte">
        <title>Genome assembly of the bearded iris, Iris pallida Lam.</title>
        <authorList>
            <person name="Bruccoleri R.E."/>
            <person name="Oakeley E.J."/>
            <person name="Faust A.M.E."/>
            <person name="Altorfer M."/>
            <person name="Dessus-Babus S."/>
            <person name="Burckhardt D."/>
            <person name="Oertli M."/>
            <person name="Naumann U."/>
            <person name="Petersen F."/>
            <person name="Wong J."/>
        </authorList>
    </citation>
    <scope>NUCLEOTIDE SEQUENCE</scope>
    <source>
        <strain evidence="1">GSM-AAB239-AS_SAM_17_03QT</strain>
    </source>
</reference>